<dbReference type="Proteomes" id="UP000054270">
    <property type="component" value="Unassembled WGS sequence"/>
</dbReference>
<evidence type="ECO:0000256" key="2">
    <source>
        <dbReference type="SAM" id="Phobius"/>
    </source>
</evidence>
<evidence type="ECO:0000256" key="1">
    <source>
        <dbReference type="ARBA" id="ARBA00038048"/>
    </source>
</evidence>
<dbReference type="PANTHER" id="PTHR12286">
    <property type="entry name" value="SACCHAROPINE DEHYDROGENASE-LIKE OXIDOREDUCTASE"/>
    <property type="match status" value="1"/>
</dbReference>
<dbReference type="InterPro" id="IPR051276">
    <property type="entry name" value="Saccharopine_DH-like_oxidrdct"/>
</dbReference>
<dbReference type="PANTHER" id="PTHR12286:SF5">
    <property type="entry name" value="SACCHAROPINE DEHYDROGENASE-LIKE OXIDOREDUCTASE"/>
    <property type="match status" value="1"/>
</dbReference>
<sequence length="446" mass="47791">MADKSDILLLGATGYTGGLITRYLSAHPQRSQFTLALGARSTQKLDKLVQDLDLHESVKTVQVDVTKPDEVEAAVKGARVVINTVGPYWLWGTPVVRSCVRNGVHYVDLTGETTWIARIVFELDYFATKTKSIIVPACGFDSIPSDISAHLANKTLKSLGPSPTGEYYSAGNSLSSQAISGGISGGTVASMMTALEVTPKHLIRQSKIPYAISPIVGVRPAFRLLYDLPIPGAKTLRGAIFFMAPSNRAVVQRSFGLLAQQAIEKKDKESAVITYGSQFCYDEYMETPGLLSAVALTVALIVGISVLLIRPTRYLAKKILPQSGEGPSDEKMQKGFLKLTNITSAASDPSVKVKTVIKGKGDPGYLLTAIMISESALCMLLPPVSSGQNGNTEKGNVHALPVLASGGGILTPMTAFGDELIQRLHESGRFEFSSSVVEDSVTKKHY</sequence>
<dbReference type="AlphaFoldDB" id="A0A0D2MXK8"/>
<dbReference type="GO" id="GO:0005886">
    <property type="term" value="C:plasma membrane"/>
    <property type="evidence" value="ECO:0007669"/>
    <property type="project" value="TreeGrafter"/>
</dbReference>
<comment type="similarity">
    <text evidence="1">Belongs to the saccharopine dehydrogenase family.</text>
</comment>
<dbReference type="GO" id="GO:0005739">
    <property type="term" value="C:mitochondrion"/>
    <property type="evidence" value="ECO:0007669"/>
    <property type="project" value="TreeGrafter"/>
</dbReference>
<evidence type="ECO:0000259" key="3">
    <source>
        <dbReference type="Pfam" id="PF03435"/>
    </source>
</evidence>
<dbReference type="SUPFAM" id="SSF51735">
    <property type="entry name" value="NAD(P)-binding Rossmann-fold domains"/>
    <property type="match status" value="1"/>
</dbReference>
<dbReference type="OrthoDB" id="10268090at2759"/>
<keyword evidence="5" id="KW-1185">Reference proteome</keyword>
<dbReference type="Pfam" id="PF03435">
    <property type="entry name" value="Sacchrp_dh_NADP"/>
    <property type="match status" value="1"/>
</dbReference>
<evidence type="ECO:0000313" key="5">
    <source>
        <dbReference type="Proteomes" id="UP000054270"/>
    </source>
</evidence>
<dbReference type="OMA" id="CEYRAIA"/>
<feature type="transmembrane region" description="Helical" evidence="2">
    <location>
        <begin position="289"/>
        <end position="309"/>
    </location>
</feature>
<dbReference type="Gene3D" id="3.40.50.720">
    <property type="entry name" value="NAD(P)-binding Rossmann-like Domain"/>
    <property type="match status" value="1"/>
</dbReference>
<reference evidence="5" key="1">
    <citation type="submission" date="2014-04" db="EMBL/GenBank/DDBJ databases">
        <title>Evolutionary Origins and Diversification of the Mycorrhizal Mutualists.</title>
        <authorList>
            <consortium name="DOE Joint Genome Institute"/>
            <consortium name="Mycorrhizal Genomics Consortium"/>
            <person name="Kohler A."/>
            <person name="Kuo A."/>
            <person name="Nagy L.G."/>
            <person name="Floudas D."/>
            <person name="Copeland A."/>
            <person name="Barry K.W."/>
            <person name="Cichocki N."/>
            <person name="Veneault-Fourrey C."/>
            <person name="LaButti K."/>
            <person name="Lindquist E.A."/>
            <person name="Lipzen A."/>
            <person name="Lundell T."/>
            <person name="Morin E."/>
            <person name="Murat C."/>
            <person name="Riley R."/>
            <person name="Ohm R."/>
            <person name="Sun H."/>
            <person name="Tunlid A."/>
            <person name="Henrissat B."/>
            <person name="Grigoriev I.V."/>
            <person name="Hibbett D.S."/>
            <person name="Martin F."/>
        </authorList>
    </citation>
    <scope>NUCLEOTIDE SEQUENCE [LARGE SCALE GENOMIC DNA]</scope>
    <source>
        <strain evidence="5">FD-334 SS-4</strain>
    </source>
</reference>
<accession>A0A0D2MXK8</accession>
<name>A0A0D2MXK8_HYPSF</name>
<dbReference type="InterPro" id="IPR036291">
    <property type="entry name" value="NAD(P)-bd_dom_sf"/>
</dbReference>
<dbReference type="GO" id="GO:0009247">
    <property type="term" value="P:glycolipid biosynthetic process"/>
    <property type="evidence" value="ECO:0007669"/>
    <property type="project" value="TreeGrafter"/>
</dbReference>
<keyword evidence="2" id="KW-0812">Transmembrane</keyword>
<dbReference type="EMBL" id="KN817520">
    <property type="protein sequence ID" value="KJA28808.1"/>
    <property type="molecule type" value="Genomic_DNA"/>
</dbReference>
<protein>
    <recommendedName>
        <fullName evidence="3">Saccharopine dehydrogenase NADP binding domain-containing protein</fullName>
    </recommendedName>
</protein>
<keyword evidence="2" id="KW-0472">Membrane</keyword>
<proteinExistence type="inferred from homology"/>
<organism evidence="4 5">
    <name type="scientific">Hypholoma sublateritium (strain FD-334 SS-4)</name>
    <dbReference type="NCBI Taxonomy" id="945553"/>
    <lineage>
        <taxon>Eukaryota</taxon>
        <taxon>Fungi</taxon>
        <taxon>Dikarya</taxon>
        <taxon>Basidiomycota</taxon>
        <taxon>Agaricomycotina</taxon>
        <taxon>Agaricomycetes</taxon>
        <taxon>Agaricomycetidae</taxon>
        <taxon>Agaricales</taxon>
        <taxon>Agaricineae</taxon>
        <taxon>Strophariaceae</taxon>
        <taxon>Hypholoma</taxon>
    </lineage>
</organism>
<gene>
    <name evidence="4" type="ORF">HYPSUDRAFT_196970</name>
</gene>
<evidence type="ECO:0000313" key="4">
    <source>
        <dbReference type="EMBL" id="KJA28808.1"/>
    </source>
</evidence>
<keyword evidence="2" id="KW-1133">Transmembrane helix</keyword>
<dbReference type="InterPro" id="IPR005097">
    <property type="entry name" value="Sacchrp_dh_NADP-bd"/>
</dbReference>
<dbReference type="GO" id="GO:0005811">
    <property type="term" value="C:lipid droplet"/>
    <property type="evidence" value="ECO:0007669"/>
    <property type="project" value="TreeGrafter"/>
</dbReference>
<feature type="domain" description="Saccharopine dehydrogenase NADP binding" evidence="3">
    <location>
        <begin position="7"/>
        <end position="110"/>
    </location>
</feature>